<evidence type="ECO:0000313" key="2">
    <source>
        <dbReference type="EMBL" id="EDK36214.2"/>
    </source>
</evidence>
<dbReference type="VEuPathDB" id="FungiDB:PGUG_00312"/>
<dbReference type="OMA" id="DMHRLQN"/>
<accession>A5DAK7</accession>
<dbReference type="OrthoDB" id="4096032at2759"/>
<feature type="region of interest" description="Disordered" evidence="1">
    <location>
        <begin position="1"/>
        <end position="22"/>
    </location>
</feature>
<name>A5DAK7_PICGU</name>
<protein>
    <submittedName>
        <fullName evidence="2">Uncharacterized protein</fullName>
    </submittedName>
</protein>
<dbReference type="EMBL" id="CH408155">
    <property type="protein sequence ID" value="EDK36214.2"/>
    <property type="molecule type" value="Genomic_DNA"/>
</dbReference>
<keyword evidence="3" id="KW-1185">Reference proteome</keyword>
<dbReference type="AlphaFoldDB" id="A5DAK7"/>
<sequence>MPPPTTPDSSSSSSSPLLSDSPRLSSLSILSNFFLHHSQMESENHRNASVIDNELHINNNMLPFQIRNLNQIPEDYSSTESEESRSDGQPHERLLLSSARQNVTNRNTLIFSPRSGGFPLRRSNAIRFGRCPHAPNEDPPDLSVTSKELQKYIVSLLEFVAANCSWLGQSPLFVGHSSKHHKIEVPASEHLFACLDTTMDAYISQRNQGMLWRRPTPEPSAGDSRKRSADSAGPQRKRRKISANNNLVEPQTKSIRNPADGATLALSQLSYKQKLAIMSVVYTSYLRDGSNFSLFGLNKAQLNMAFSSVNYEKKKVMGVFTSYGQPDEVLDYIMGSTGSLNLPRDRALIRRMRLAEKVVTAVKESGREDVNSPFLFPFSGSIIDFQHNDLRFLRHIRMSKNVPIRNLHLARTKTARARLQLQEWMKMNPFKQFKDVFLMKTLTKLRRNLCNFDNVSLAVQEDTLDMARGLRKHLDVIAGGSEPRLSKFNDAEAHRETWHDVWQEHSSNHESPFVQEWDKKLSDKLAEFLMCEEHCLLNVQLNYVLFTVKVDTVDFLDAYILHHLLLLPSNKRDEFSKILNKEQETSRVLRASRESVMVCSINRKTGGLEINNTRAVLNFRNINMPDSHLAEDPNDPEEGNSYDFADLDDWRHDGEERFRNPDDGECAPTLLRGHYRRSGGGCSVYGVV</sequence>
<dbReference type="KEGG" id="pgu:PGUG_00312"/>
<evidence type="ECO:0000313" key="3">
    <source>
        <dbReference type="Proteomes" id="UP000001997"/>
    </source>
</evidence>
<feature type="compositionally biased region" description="Low complexity" evidence="1">
    <location>
        <begin position="7"/>
        <end position="22"/>
    </location>
</feature>
<dbReference type="InParanoid" id="A5DAK7"/>
<evidence type="ECO:0000256" key="1">
    <source>
        <dbReference type="SAM" id="MobiDB-lite"/>
    </source>
</evidence>
<dbReference type="HOGENOM" id="CLU_400147_0_0_1"/>
<gene>
    <name evidence="2" type="ORF">PGUG_00312</name>
</gene>
<dbReference type="GeneID" id="5128979"/>
<feature type="compositionally biased region" description="Polar residues" evidence="1">
    <location>
        <begin position="242"/>
        <end position="255"/>
    </location>
</feature>
<dbReference type="Proteomes" id="UP000001997">
    <property type="component" value="Unassembled WGS sequence"/>
</dbReference>
<organism evidence="2 3">
    <name type="scientific">Meyerozyma guilliermondii (strain ATCC 6260 / CBS 566 / DSM 6381 / JCM 1539 / NBRC 10279 / NRRL Y-324)</name>
    <name type="common">Yeast</name>
    <name type="synonym">Candida guilliermondii</name>
    <dbReference type="NCBI Taxonomy" id="294746"/>
    <lineage>
        <taxon>Eukaryota</taxon>
        <taxon>Fungi</taxon>
        <taxon>Dikarya</taxon>
        <taxon>Ascomycota</taxon>
        <taxon>Saccharomycotina</taxon>
        <taxon>Pichiomycetes</taxon>
        <taxon>Debaryomycetaceae</taxon>
        <taxon>Meyerozyma</taxon>
    </lineage>
</organism>
<proteinExistence type="predicted"/>
<dbReference type="eggNOG" id="ENOG502R9MD">
    <property type="taxonomic scope" value="Eukaryota"/>
</dbReference>
<dbReference type="RefSeq" id="XP_001486935.2">
    <property type="nucleotide sequence ID" value="XM_001486885.1"/>
</dbReference>
<reference evidence="2 3" key="1">
    <citation type="journal article" date="2009" name="Nature">
        <title>Evolution of pathogenicity and sexual reproduction in eight Candida genomes.</title>
        <authorList>
            <person name="Butler G."/>
            <person name="Rasmussen M.D."/>
            <person name="Lin M.F."/>
            <person name="Santos M.A."/>
            <person name="Sakthikumar S."/>
            <person name="Munro C.A."/>
            <person name="Rheinbay E."/>
            <person name="Grabherr M."/>
            <person name="Forche A."/>
            <person name="Reedy J.L."/>
            <person name="Agrafioti I."/>
            <person name="Arnaud M.B."/>
            <person name="Bates S."/>
            <person name="Brown A.J."/>
            <person name="Brunke S."/>
            <person name="Costanzo M.C."/>
            <person name="Fitzpatrick D.A."/>
            <person name="de Groot P.W."/>
            <person name="Harris D."/>
            <person name="Hoyer L.L."/>
            <person name="Hube B."/>
            <person name="Klis F.M."/>
            <person name="Kodira C."/>
            <person name="Lennard N."/>
            <person name="Logue M.E."/>
            <person name="Martin R."/>
            <person name="Neiman A.M."/>
            <person name="Nikolaou E."/>
            <person name="Quail M.A."/>
            <person name="Quinn J."/>
            <person name="Santos M.C."/>
            <person name="Schmitzberger F.F."/>
            <person name="Sherlock G."/>
            <person name="Shah P."/>
            <person name="Silverstein K.A."/>
            <person name="Skrzypek M.S."/>
            <person name="Soll D."/>
            <person name="Staggs R."/>
            <person name="Stansfield I."/>
            <person name="Stumpf M.P."/>
            <person name="Sudbery P.E."/>
            <person name="Srikantha T."/>
            <person name="Zeng Q."/>
            <person name="Berman J."/>
            <person name="Berriman M."/>
            <person name="Heitman J."/>
            <person name="Gow N.A."/>
            <person name="Lorenz M.C."/>
            <person name="Birren B.W."/>
            <person name="Kellis M."/>
            <person name="Cuomo C.A."/>
        </authorList>
    </citation>
    <scope>NUCLEOTIDE SEQUENCE [LARGE SCALE GENOMIC DNA]</scope>
    <source>
        <strain evidence="3">ATCC 6260 / CBS 566 / DSM 6381 / JCM 1539 / NBRC 10279 / NRRL Y-324</strain>
    </source>
</reference>
<feature type="region of interest" description="Disordered" evidence="1">
    <location>
        <begin position="208"/>
        <end position="255"/>
    </location>
</feature>